<evidence type="ECO:0000313" key="10">
    <source>
        <dbReference type="Proteomes" id="UP000176867"/>
    </source>
</evidence>
<keyword evidence="2" id="KW-0698">rRNA processing</keyword>
<dbReference type="CDD" id="cd02440">
    <property type="entry name" value="AdoMet_MTases"/>
    <property type="match status" value="1"/>
</dbReference>
<evidence type="ECO:0000256" key="7">
    <source>
        <dbReference type="PROSITE-ProRule" id="PRU01026"/>
    </source>
</evidence>
<proteinExistence type="inferred from homology"/>
<reference evidence="9 10" key="1">
    <citation type="journal article" date="2016" name="Nat. Commun.">
        <title>Thousands of microbial genomes shed light on interconnected biogeochemical processes in an aquifer system.</title>
        <authorList>
            <person name="Anantharaman K."/>
            <person name="Brown C.T."/>
            <person name="Hug L.A."/>
            <person name="Sharon I."/>
            <person name="Castelle C.J."/>
            <person name="Probst A.J."/>
            <person name="Thomas B.C."/>
            <person name="Singh A."/>
            <person name="Wilkins M.J."/>
            <person name="Karaoz U."/>
            <person name="Brodie E.L."/>
            <person name="Williams K.H."/>
            <person name="Hubbard S.S."/>
            <person name="Banfield J.F."/>
        </authorList>
    </citation>
    <scope>NUCLEOTIDE SEQUENCE [LARGE SCALE GENOMIC DNA]</scope>
</reference>
<gene>
    <name evidence="9" type="ORF">A2609_01950</name>
</gene>
<comment type="caution">
    <text evidence="9">The sequence shown here is derived from an EMBL/GenBank/DDBJ whole genome shotgun (WGS) entry which is preliminary data.</text>
</comment>
<feature type="binding site" evidence="7">
    <location>
        <position position="58"/>
    </location>
    <ligand>
        <name>S-adenosyl-L-methionine</name>
        <dbReference type="ChEBI" id="CHEBI:59789"/>
    </ligand>
</feature>
<dbReference type="Gene3D" id="3.40.50.150">
    <property type="entry name" value="Vaccinia Virus protein VP39"/>
    <property type="match status" value="1"/>
</dbReference>
<evidence type="ECO:0000256" key="6">
    <source>
        <dbReference type="ARBA" id="ARBA00022884"/>
    </source>
</evidence>
<accession>A0A1F6G4F1</accession>
<keyword evidence="1" id="KW-0963">Cytoplasm</keyword>
<comment type="similarity">
    <text evidence="7">Belongs to the class I-like SAM-binding methyltransferase superfamily. rRNA adenine N(6)-methyltransferase family.</text>
</comment>
<dbReference type="GO" id="GO:0000179">
    <property type="term" value="F:rRNA (adenine-N6,N6-)-dimethyltransferase activity"/>
    <property type="evidence" value="ECO:0007669"/>
    <property type="project" value="UniProtKB-UniRule"/>
</dbReference>
<dbReference type="Proteomes" id="UP000176867">
    <property type="component" value="Unassembled WGS sequence"/>
</dbReference>
<dbReference type="EMBL" id="MFMU01000014">
    <property type="protein sequence ID" value="OGG92977.1"/>
    <property type="molecule type" value="Genomic_DNA"/>
</dbReference>
<dbReference type="NCBIfam" id="TIGR00755">
    <property type="entry name" value="ksgA"/>
    <property type="match status" value="1"/>
</dbReference>
<keyword evidence="6 7" id="KW-0694">RNA-binding</keyword>
<feature type="domain" description="Ribosomal RNA adenine methylase transferase N-terminal" evidence="8">
    <location>
        <begin position="17"/>
        <end position="202"/>
    </location>
</feature>
<feature type="binding site" evidence="7">
    <location>
        <position position="12"/>
    </location>
    <ligand>
        <name>S-adenosyl-L-methionine</name>
        <dbReference type="ChEBI" id="CHEBI:59789"/>
    </ligand>
</feature>
<evidence type="ECO:0000256" key="3">
    <source>
        <dbReference type="ARBA" id="ARBA00022603"/>
    </source>
</evidence>
<feature type="binding site" evidence="7">
    <location>
        <position position="86"/>
    </location>
    <ligand>
        <name>S-adenosyl-L-methionine</name>
        <dbReference type="ChEBI" id="CHEBI:59789"/>
    </ligand>
</feature>
<dbReference type="InterPro" id="IPR001737">
    <property type="entry name" value="KsgA/Erm"/>
</dbReference>
<feature type="binding site" evidence="7">
    <location>
        <position position="37"/>
    </location>
    <ligand>
        <name>S-adenosyl-L-methionine</name>
        <dbReference type="ChEBI" id="CHEBI:59789"/>
    </ligand>
</feature>
<dbReference type="GO" id="GO:0003723">
    <property type="term" value="F:RNA binding"/>
    <property type="evidence" value="ECO:0007669"/>
    <property type="project" value="UniProtKB-UniRule"/>
</dbReference>
<evidence type="ECO:0000256" key="4">
    <source>
        <dbReference type="ARBA" id="ARBA00022679"/>
    </source>
</evidence>
<dbReference type="PROSITE" id="PS01131">
    <property type="entry name" value="RRNA_A_DIMETH"/>
    <property type="match status" value="1"/>
</dbReference>
<evidence type="ECO:0000256" key="5">
    <source>
        <dbReference type="ARBA" id="ARBA00022691"/>
    </source>
</evidence>
<keyword evidence="5 7" id="KW-0949">S-adenosyl-L-methionine</keyword>
<evidence type="ECO:0000313" key="9">
    <source>
        <dbReference type="EMBL" id="OGG92977.1"/>
    </source>
</evidence>
<evidence type="ECO:0000256" key="1">
    <source>
        <dbReference type="ARBA" id="ARBA00022490"/>
    </source>
</evidence>
<protein>
    <submittedName>
        <fullName evidence="9">Ribosomal RNA small subunit methyltransferase A</fullName>
    </submittedName>
</protein>
<dbReference type="InterPro" id="IPR023165">
    <property type="entry name" value="rRNA_Ade_diMease-like_C"/>
</dbReference>
<dbReference type="Gene3D" id="1.10.8.100">
    <property type="entry name" value="Ribosomal RNA adenine dimethylase-like, domain 2"/>
    <property type="match status" value="1"/>
</dbReference>
<feature type="binding site" evidence="7">
    <location>
        <position position="111"/>
    </location>
    <ligand>
        <name>S-adenosyl-L-methionine</name>
        <dbReference type="ChEBI" id="CHEBI:59789"/>
    </ligand>
</feature>
<sequence>MRAKKSLGQNFLMHARIAERIADTARIAPNAVVLEIGPGTGMLTRALLQRAGKVIAVEADYELFEKLQSDFAREIASGQLELIHGDIRDVYLNSRYSVKDGTSGKYEIVANIPYYLTGEIFRLFLESENQPSSITLLVQKEVAERVVVREKKPLDSARGKQSILSLSVKAYGTPKYEFTVKRGAFKPVPKVDSAVLTIRDISRKNFATNKEEELFFKLLHTGFAHKRKFVRRNLADAGLPQGDIPEKARAEDLSISDWLALCR</sequence>
<keyword evidence="3 7" id="KW-0489">Methyltransferase</keyword>
<keyword evidence="4 7" id="KW-0808">Transferase</keyword>
<dbReference type="SUPFAM" id="SSF53335">
    <property type="entry name" value="S-adenosyl-L-methionine-dependent methyltransferases"/>
    <property type="match status" value="1"/>
</dbReference>
<dbReference type="Pfam" id="PF00398">
    <property type="entry name" value="RrnaAD"/>
    <property type="match status" value="1"/>
</dbReference>
<dbReference type="SMART" id="SM00650">
    <property type="entry name" value="rADc"/>
    <property type="match status" value="1"/>
</dbReference>
<dbReference type="GO" id="GO:0005829">
    <property type="term" value="C:cytosol"/>
    <property type="evidence" value="ECO:0007669"/>
    <property type="project" value="TreeGrafter"/>
</dbReference>
<dbReference type="InterPro" id="IPR020598">
    <property type="entry name" value="rRNA_Ade_methylase_Trfase_N"/>
</dbReference>
<evidence type="ECO:0000256" key="2">
    <source>
        <dbReference type="ARBA" id="ARBA00022552"/>
    </source>
</evidence>
<dbReference type="PROSITE" id="PS51689">
    <property type="entry name" value="SAM_RNA_A_N6_MT"/>
    <property type="match status" value="1"/>
</dbReference>
<name>A0A1F6G4F1_9BACT</name>
<dbReference type="PANTHER" id="PTHR11727">
    <property type="entry name" value="DIMETHYLADENOSINE TRANSFERASE"/>
    <property type="match status" value="1"/>
</dbReference>
<organism evidence="9 10">
    <name type="scientific">Candidatus Kaiserbacteria bacterium RIFOXYD1_FULL_47_14</name>
    <dbReference type="NCBI Taxonomy" id="1798533"/>
    <lineage>
        <taxon>Bacteria</taxon>
        <taxon>Candidatus Kaiseribacteriota</taxon>
    </lineage>
</organism>
<evidence type="ECO:0000259" key="8">
    <source>
        <dbReference type="SMART" id="SM00650"/>
    </source>
</evidence>
<feature type="binding site" evidence="7">
    <location>
        <position position="10"/>
    </location>
    <ligand>
        <name>S-adenosyl-L-methionine</name>
        <dbReference type="ChEBI" id="CHEBI:59789"/>
    </ligand>
</feature>
<dbReference type="InterPro" id="IPR029063">
    <property type="entry name" value="SAM-dependent_MTases_sf"/>
</dbReference>
<dbReference type="InterPro" id="IPR020596">
    <property type="entry name" value="rRNA_Ade_Mease_Trfase_CS"/>
</dbReference>
<dbReference type="PANTHER" id="PTHR11727:SF7">
    <property type="entry name" value="DIMETHYLADENOSINE TRANSFERASE-RELATED"/>
    <property type="match status" value="1"/>
</dbReference>
<dbReference type="STRING" id="1798533.A2609_01950"/>
<dbReference type="AlphaFoldDB" id="A0A1F6G4F1"/>
<dbReference type="InterPro" id="IPR011530">
    <property type="entry name" value="rRNA_adenine_dimethylase"/>
</dbReference>